<sequence length="19" mass="2333">MRIFSTPLAMRRLRGRSKR</sequence>
<accession>A0A0A9ACX0</accession>
<organism evidence="1">
    <name type="scientific">Arundo donax</name>
    <name type="common">Giant reed</name>
    <name type="synonym">Donax arundinaceus</name>
    <dbReference type="NCBI Taxonomy" id="35708"/>
    <lineage>
        <taxon>Eukaryota</taxon>
        <taxon>Viridiplantae</taxon>
        <taxon>Streptophyta</taxon>
        <taxon>Embryophyta</taxon>
        <taxon>Tracheophyta</taxon>
        <taxon>Spermatophyta</taxon>
        <taxon>Magnoliopsida</taxon>
        <taxon>Liliopsida</taxon>
        <taxon>Poales</taxon>
        <taxon>Poaceae</taxon>
        <taxon>PACMAD clade</taxon>
        <taxon>Arundinoideae</taxon>
        <taxon>Arundineae</taxon>
        <taxon>Arundo</taxon>
    </lineage>
</organism>
<reference evidence="1" key="2">
    <citation type="journal article" date="2015" name="Data Brief">
        <title>Shoot transcriptome of the giant reed, Arundo donax.</title>
        <authorList>
            <person name="Barrero R.A."/>
            <person name="Guerrero F.D."/>
            <person name="Moolhuijzen P."/>
            <person name="Goolsby J.A."/>
            <person name="Tidwell J."/>
            <person name="Bellgard S.E."/>
            <person name="Bellgard M.I."/>
        </authorList>
    </citation>
    <scope>NUCLEOTIDE SEQUENCE</scope>
    <source>
        <tissue evidence="1">Shoot tissue taken approximately 20 cm above the soil surface</tissue>
    </source>
</reference>
<proteinExistence type="predicted"/>
<reference evidence="1" key="1">
    <citation type="submission" date="2014-09" db="EMBL/GenBank/DDBJ databases">
        <authorList>
            <person name="Magalhaes I.L.F."/>
            <person name="Oliveira U."/>
            <person name="Santos F.R."/>
            <person name="Vidigal T.H.D.A."/>
            <person name="Brescovit A.D."/>
            <person name="Santos A.J."/>
        </authorList>
    </citation>
    <scope>NUCLEOTIDE SEQUENCE</scope>
    <source>
        <tissue evidence="1">Shoot tissue taken approximately 20 cm above the soil surface</tissue>
    </source>
</reference>
<dbReference type="AlphaFoldDB" id="A0A0A9ACX0"/>
<protein>
    <submittedName>
        <fullName evidence="1">Uncharacterized protein</fullName>
    </submittedName>
</protein>
<name>A0A0A9ACX0_ARUDO</name>
<evidence type="ECO:0000313" key="1">
    <source>
        <dbReference type="EMBL" id="JAD44927.1"/>
    </source>
</evidence>
<dbReference type="EMBL" id="GBRH01252968">
    <property type="protein sequence ID" value="JAD44927.1"/>
    <property type="molecule type" value="Transcribed_RNA"/>
</dbReference>